<proteinExistence type="predicted"/>
<reference evidence="2" key="1">
    <citation type="journal article" date="2017" name="Nat. Ecol. Evol.">
        <title>Genome expansion and lineage-specific genetic innovations in the forest pathogenic fungi Armillaria.</title>
        <authorList>
            <person name="Sipos G."/>
            <person name="Prasanna A.N."/>
            <person name="Walter M.C."/>
            <person name="O'Connor E."/>
            <person name="Balint B."/>
            <person name="Krizsan K."/>
            <person name="Kiss B."/>
            <person name="Hess J."/>
            <person name="Varga T."/>
            <person name="Slot J."/>
            <person name="Riley R."/>
            <person name="Boka B."/>
            <person name="Rigling D."/>
            <person name="Barry K."/>
            <person name="Lee J."/>
            <person name="Mihaltcheva S."/>
            <person name="LaButti K."/>
            <person name="Lipzen A."/>
            <person name="Waldron R."/>
            <person name="Moloney N.M."/>
            <person name="Sperisen C."/>
            <person name="Kredics L."/>
            <person name="Vagvoelgyi C."/>
            <person name="Patrignani A."/>
            <person name="Fitzpatrick D."/>
            <person name="Nagy I."/>
            <person name="Doyle S."/>
            <person name="Anderson J.B."/>
            <person name="Grigoriev I.V."/>
            <person name="Gueldener U."/>
            <person name="Muensterkoetter M."/>
            <person name="Nagy L.G."/>
        </authorList>
    </citation>
    <scope>NUCLEOTIDE SEQUENCE [LARGE SCALE GENOMIC DNA]</scope>
    <source>
        <strain evidence="2">C18/9</strain>
    </source>
</reference>
<accession>A0A284RQ58</accession>
<protein>
    <submittedName>
        <fullName evidence="1">Uncharacterized protein</fullName>
    </submittedName>
</protein>
<keyword evidence="2" id="KW-1185">Reference proteome</keyword>
<dbReference type="Proteomes" id="UP000219338">
    <property type="component" value="Unassembled WGS sequence"/>
</dbReference>
<evidence type="ECO:0000313" key="2">
    <source>
        <dbReference type="Proteomes" id="UP000219338"/>
    </source>
</evidence>
<name>A0A284RQ58_ARMOS</name>
<evidence type="ECO:0000313" key="1">
    <source>
        <dbReference type="EMBL" id="SJL10912.1"/>
    </source>
</evidence>
<sequence length="79" mass="8600">MRSIIVTCQADIKPLILAILAQTQSIIWGTASVNDLVTLLPLPGDIRDSDFQLRMVLLVMFYSPTLIAATRESGVTILG</sequence>
<organism evidence="1 2">
    <name type="scientific">Armillaria ostoyae</name>
    <name type="common">Armillaria root rot fungus</name>
    <dbReference type="NCBI Taxonomy" id="47428"/>
    <lineage>
        <taxon>Eukaryota</taxon>
        <taxon>Fungi</taxon>
        <taxon>Dikarya</taxon>
        <taxon>Basidiomycota</taxon>
        <taxon>Agaricomycotina</taxon>
        <taxon>Agaricomycetes</taxon>
        <taxon>Agaricomycetidae</taxon>
        <taxon>Agaricales</taxon>
        <taxon>Marasmiineae</taxon>
        <taxon>Physalacriaceae</taxon>
        <taxon>Armillaria</taxon>
    </lineage>
</organism>
<gene>
    <name evidence="1" type="ORF">ARMOST_14307</name>
</gene>
<dbReference type="AlphaFoldDB" id="A0A284RQ58"/>
<dbReference type="EMBL" id="FUEG01000013">
    <property type="protein sequence ID" value="SJL10912.1"/>
    <property type="molecule type" value="Genomic_DNA"/>
</dbReference>